<comment type="caution">
    <text evidence="2">The sequence shown here is derived from an EMBL/GenBank/DDBJ whole genome shotgun (WGS) entry which is preliminary data.</text>
</comment>
<protein>
    <submittedName>
        <fullName evidence="2">Uncharacterized protein</fullName>
    </submittedName>
</protein>
<keyword evidence="3" id="KW-1185">Reference proteome</keyword>
<organism evidence="2 3">
    <name type="scientific">Eragrostis curvula</name>
    <name type="common">weeping love grass</name>
    <dbReference type="NCBI Taxonomy" id="38414"/>
    <lineage>
        <taxon>Eukaryota</taxon>
        <taxon>Viridiplantae</taxon>
        <taxon>Streptophyta</taxon>
        <taxon>Embryophyta</taxon>
        <taxon>Tracheophyta</taxon>
        <taxon>Spermatophyta</taxon>
        <taxon>Magnoliopsida</taxon>
        <taxon>Liliopsida</taxon>
        <taxon>Poales</taxon>
        <taxon>Poaceae</taxon>
        <taxon>PACMAD clade</taxon>
        <taxon>Chloridoideae</taxon>
        <taxon>Eragrostideae</taxon>
        <taxon>Eragrostidinae</taxon>
        <taxon>Eragrostis</taxon>
    </lineage>
</organism>
<feature type="non-terminal residue" evidence="2">
    <location>
        <position position="1"/>
    </location>
</feature>
<proteinExistence type="predicted"/>
<accession>A0A5J9SYU3</accession>
<dbReference type="Proteomes" id="UP000324897">
    <property type="component" value="Unassembled WGS sequence"/>
</dbReference>
<feature type="region of interest" description="Disordered" evidence="1">
    <location>
        <begin position="1"/>
        <end position="27"/>
    </location>
</feature>
<dbReference type="Gramene" id="TVU04259">
    <property type="protein sequence ID" value="TVU04259"/>
    <property type="gene ID" value="EJB05_50177"/>
</dbReference>
<gene>
    <name evidence="2" type="ORF">EJB05_50177</name>
</gene>
<feature type="region of interest" description="Disordered" evidence="1">
    <location>
        <begin position="48"/>
        <end position="85"/>
    </location>
</feature>
<feature type="compositionally biased region" description="Low complexity" evidence="1">
    <location>
        <begin position="48"/>
        <end position="69"/>
    </location>
</feature>
<dbReference type="EMBL" id="RWGY01000084">
    <property type="protein sequence ID" value="TVU04259.1"/>
    <property type="molecule type" value="Genomic_DNA"/>
</dbReference>
<dbReference type="AlphaFoldDB" id="A0A5J9SYU3"/>
<evidence type="ECO:0000256" key="1">
    <source>
        <dbReference type="SAM" id="MobiDB-lite"/>
    </source>
</evidence>
<name>A0A5J9SYU3_9POAL</name>
<evidence type="ECO:0000313" key="2">
    <source>
        <dbReference type="EMBL" id="TVU04259.1"/>
    </source>
</evidence>
<evidence type="ECO:0000313" key="3">
    <source>
        <dbReference type="Proteomes" id="UP000324897"/>
    </source>
</evidence>
<reference evidence="2 3" key="1">
    <citation type="journal article" date="2019" name="Sci. Rep.">
        <title>A high-quality genome of Eragrostis curvula grass provides insights into Poaceae evolution and supports new strategies to enhance forage quality.</title>
        <authorList>
            <person name="Carballo J."/>
            <person name="Santos B.A.C.M."/>
            <person name="Zappacosta D."/>
            <person name="Garbus I."/>
            <person name="Selva J.P."/>
            <person name="Gallo C.A."/>
            <person name="Diaz A."/>
            <person name="Albertini E."/>
            <person name="Caccamo M."/>
            <person name="Echenique V."/>
        </authorList>
    </citation>
    <scope>NUCLEOTIDE SEQUENCE [LARGE SCALE GENOMIC DNA]</scope>
    <source>
        <strain evidence="3">cv. Victoria</strain>
        <tissue evidence="2">Leaf</tissue>
    </source>
</reference>
<sequence length="164" mass="18184">RQTLAPPPVRRRRRSSRCASNPRAPCPINWARTPSYAAFRQPRHLLQSRASPHRPASAAAIAAAYPSSRSRNDDAPDHAAIATTLPPDAPPLLRLILWSSDAPKPFPDVAEEPPPLLAIERRLPDLPEPARPPSNMELRMVGLREHQKGEDGGDYFFDGYGDYI</sequence>